<feature type="domain" description="Nucleoside transporter/FeoB GTPase Gate" evidence="11">
    <location>
        <begin position="366"/>
        <end position="461"/>
    </location>
</feature>
<comment type="subcellular location">
    <subcellularLocation>
        <location evidence="1">Cell membrane</location>
        <topology evidence="1">Multi-pass membrane protein</topology>
    </subcellularLocation>
</comment>
<sequence>MGTEPHEGFLLHTTRAANSILTWLLIRSTSPLLFPHLYSSLSVRFQEAYSPAMSSQVTEVNQTTTTAGSTPPRRNSDPALEIHNQHQHQHLHHSARVDAKGHDDNVTYTRTGETTVPHQSHLHQHSVEPHDIEKGDKLSGPPDYDGEKTGVVASNEEEENKPSKFKTLYRKYKWVFHILLFCFFTGWWIASLIEHRNDKNWVIPFLVWLCISLRLFFFYVPSSYVSRPIKFVWQHTALVIYNAIPAKFRTIAGAAVTLAVMLVGSFVSEESADNNRENRAVSIFGLIVILACFWATSNDRKRINWRPVIGGMLSQYIIALFVLRTGVGYDIFKFIADRAGDLLGFANQGTAFLTAESVLDLHWFITGVIPPIIFFVAIVQVLYFIGFLQWFIGKFATFVFWALRVSGAEAVVAAATPFIGQGESAMLVRPFVPHMTKAEIHQIMTCGFATISGSTLVAYINLGLNAQAMVSSCVMSIPASIAISKLRYPEKEETLTAGKVVIPDDDEHEAKNAIHAFANGAWLGIKIAGTIVASILCILAFIGLVDGLLTWWGGYININDPPLTLNLITGYIFYPVAFLLGVPRNGDLLKVARLIALKVIANEYVAFTEMKTPEYLDLSPRSQLIATYALCGFGNIGSLGIQIGILGQLAPSRGGDVSAMAISALISGVMSTLTSAAVAGLVVTHQVTNLAASA</sequence>
<evidence type="ECO:0000256" key="4">
    <source>
        <dbReference type="ARBA" id="ARBA00022692"/>
    </source>
</evidence>
<feature type="transmembrane region" description="Helical" evidence="8">
    <location>
        <begin position="440"/>
        <end position="462"/>
    </location>
</feature>
<feature type="compositionally biased region" description="Basic and acidic residues" evidence="7">
    <location>
        <begin position="125"/>
        <end position="137"/>
    </location>
</feature>
<evidence type="ECO:0000256" key="1">
    <source>
        <dbReference type="ARBA" id="ARBA00004651"/>
    </source>
</evidence>
<feature type="domain" description="Concentrative nucleoside transporter C-terminal" evidence="10">
    <location>
        <begin position="469"/>
        <end position="680"/>
    </location>
</feature>
<comment type="similarity">
    <text evidence="2">Belongs to the concentrative nucleoside transporter (CNT) (TC 2.A.41) family.</text>
</comment>
<dbReference type="GO" id="GO:0005886">
    <property type="term" value="C:plasma membrane"/>
    <property type="evidence" value="ECO:0007669"/>
    <property type="project" value="UniProtKB-SubCell"/>
</dbReference>
<gene>
    <name evidence="12" type="ORF">CLUP02_15940</name>
</gene>
<dbReference type="GO" id="GO:0015293">
    <property type="term" value="F:symporter activity"/>
    <property type="evidence" value="ECO:0007669"/>
    <property type="project" value="TreeGrafter"/>
</dbReference>
<feature type="compositionally biased region" description="Basic and acidic residues" evidence="7">
    <location>
        <begin position="95"/>
        <end position="105"/>
    </location>
</feature>
<feature type="transmembrane region" description="Helical" evidence="8">
    <location>
        <begin position="308"/>
        <end position="327"/>
    </location>
</feature>
<feature type="transmembrane region" description="Helical" evidence="8">
    <location>
        <begin position="521"/>
        <end position="543"/>
    </location>
</feature>
<dbReference type="RefSeq" id="XP_049152011.1">
    <property type="nucleotide sequence ID" value="XM_049294864.1"/>
</dbReference>
<feature type="transmembrane region" description="Helical" evidence="8">
    <location>
        <begin position="246"/>
        <end position="267"/>
    </location>
</feature>
<dbReference type="Pfam" id="PF07662">
    <property type="entry name" value="Nucleos_tra2_C"/>
    <property type="match status" value="1"/>
</dbReference>
<evidence type="ECO:0000313" key="12">
    <source>
        <dbReference type="EMBL" id="UQC90410.1"/>
    </source>
</evidence>
<dbReference type="InterPro" id="IPR008276">
    <property type="entry name" value="C_nuclsd_transpt"/>
</dbReference>
<dbReference type="KEGG" id="clup:CLUP02_15940"/>
<evidence type="ECO:0000313" key="13">
    <source>
        <dbReference type="Proteomes" id="UP000830671"/>
    </source>
</evidence>
<dbReference type="GO" id="GO:0005337">
    <property type="term" value="F:nucleoside transmembrane transporter activity"/>
    <property type="evidence" value="ECO:0007669"/>
    <property type="project" value="InterPro"/>
</dbReference>
<feature type="compositionally biased region" description="Polar residues" evidence="7">
    <location>
        <begin position="53"/>
        <end position="73"/>
    </location>
</feature>
<keyword evidence="6 8" id="KW-0472">Membrane</keyword>
<evidence type="ECO:0000256" key="2">
    <source>
        <dbReference type="ARBA" id="ARBA00009033"/>
    </source>
</evidence>
<keyword evidence="13" id="KW-1185">Reference proteome</keyword>
<feature type="domain" description="Concentrative nucleoside transporter N-terminal" evidence="9">
    <location>
        <begin position="284"/>
        <end position="354"/>
    </location>
</feature>
<evidence type="ECO:0000256" key="6">
    <source>
        <dbReference type="ARBA" id="ARBA00023136"/>
    </source>
</evidence>
<dbReference type="GeneID" id="73349874"/>
<feature type="region of interest" description="Disordered" evidence="7">
    <location>
        <begin position="53"/>
        <end position="157"/>
    </location>
</feature>
<evidence type="ECO:0000256" key="8">
    <source>
        <dbReference type="SAM" id="Phobius"/>
    </source>
</evidence>
<dbReference type="InterPro" id="IPR011642">
    <property type="entry name" value="Gate_dom"/>
</dbReference>
<dbReference type="Pfam" id="PF07670">
    <property type="entry name" value="Gate"/>
    <property type="match status" value="1"/>
</dbReference>
<evidence type="ECO:0000256" key="3">
    <source>
        <dbReference type="ARBA" id="ARBA00022475"/>
    </source>
</evidence>
<feature type="transmembrane region" description="Helical" evidence="8">
    <location>
        <begin position="205"/>
        <end position="225"/>
    </location>
</feature>
<proteinExistence type="inferred from homology"/>
<feature type="transmembrane region" description="Helical" evidence="8">
    <location>
        <begin position="398"/>
        <end position="420"/>
    </location>
</feature>
<dbReference type="PANTHER" id="PTHR10590:SF4">
    <property type="entry name" value="SOLUTE CARRIER FAMILY 28 MEMBER 3"/>
    <property type="match status" value="1"/>
</dbReference>
<reference evidence="12" key="1">
    <citation type="journal article" date="2021" name="Mol. Plant Microbe Interact.">
        <title>Complete Genome Sequence of the Plant-Pathogenic Fungus Colletotrichum lupini.</title>
        <authorList>
            <person name="Baroncelli R."/>
            <person name="Pensec F."/>
            <person name="Da Lio D."/>
            <person name="Boufleur T."/>
            <person name="Vicente I."/>
            <person name="Sarrocco S."/>
            <person name="Picot A."/>
            <person name="Baraldi E."/>
            <person name="Sukno S."/>
            <person name="Thon M."/>
            <person name="Le Floch G."/>
        </authorList>
    </citation>
    <scope>NUCLEOTIDE SEQUENCE</scope>
    <source>
        <strain evidence="12">IMI 504893</strain>
    </source>
</reference>
<dbReference type="AlphaFoldDB" id="A0A9Q8WPP4"/>
<evidence type="ECO:0000259" key="10">
    <source>
        <dbReference type="Pfam" id="PF07662"/>
    </source>
</evidence>
<evidence type="ECO:0000256" key="7">
    <source>
        <dbReference type="SAM" id="MobiDB-lite"/>
    </source>
</evidence>
<feature type="transmembrane region" description="Helical" evidence="8">
    <location>
        <begin position="563"/>
        <end position="582"/>
    </location>
</feature>
<dbReference type="InterPro" id="IPR011657">
    <property type="entry name" value="CNT_C_dom"/>
</dbReference>
<organism evidence="12 13">
    <name type="scientific">Colletotrichum lupini</name>
    <dbReference type="NCBI Taxonomy" id="145971"/>
    <lineage>
        <taxon>Eukaryota</taxon>
        <taxon>Fungi</taxon>
        <taxon>Dikarya</taxon>
        <taxon>Ascomycota</taxon>
        <taxon>Pezizomycotina</taxon>
        <taxon>Sordariomycetes</taxon>
        <taxon>Hypocreomycetidae</taxon>
        <taxon>Glomerellales</taxon>
        <taxon>Glomerellaceae</taxon>
        <taxon>Colletotrichum</taxon>
        <taxon>Colletotrichum acutatum species complex</taxon>
    </lineage>
</organism>
<feature type="transmembrane region" description="Helical" evidence="8">
    <location>
        <begin position="657"/>
        <end position="683"/>
    </location>
</feature>
<name>A0A9Q8WPP4_9PEZI</name>
<dbReference type="Pfam" id="PF01773">
    <property type="entry name" value="Nucleos_tra2_N"/>
    <property type="match status" value="1"/>
</dbReference>
<feature type="transmembrane region" description="Helical" evidence="8">
    <location>
        <begin position="625"/>
        <end position="645"/>
    </location>
</feature>
<feature type="transmembrane region" description="Helical" evidence="8">
    <location>
        <begin position="279"/>
        <end position="296"/>
    </location>
</feature>
<keyword evidence="3" id="KW-1003">Cell membrane</keyword>
<evidence type="ECO:0000259" key="11">
    <source>
        <dbReference type="Pfam" id="PF07670"/>
    </source>
</evidence>
<feature type="compositionally biased region" description="Polar residues" evidence="7">
    <location>
        <begin position="106"/>
        <end position="118"/>
    </location>
</feature>
<dbReference type="PANTHER" id="PTHR10590">
    <property type="entry name" value="SODIUM/NUCLEOSIDE COTRANSPORTER"/>
    <property type="match status" value="1"/>
</dbReference>
<feature type="compositionally biased region" description="Basic residues" evidence="7">
    <location>
        <begin position="85"/>
        <end position="94"/>
    </location>
</feature>
<dbReference type="Proteomes" id="UP000830671">
    <property type="component" value="Chromosome 9"/>
</dbReference>
<feature type="transmembrane region" description="Helical" evidence="8">
    <location>
        <begin position="361"/>
        <end position="386"/>
    </location>
</feature>
<dbReference type="EMBL" id="CP019481">
    <property type="protein sequence ID" value="UQC90410.1"/>
    <property type="molecule type" value="Genomic_DNA"/>
</dbReference>
<keyword evidence="5 8" id="KW-1133">Transmembrane helix</keyword>
<feature type="transmembrane region" description="Helical" evidence="8">
    <location>
        <begin position="174"/>
        <end position="193"/>
    </location>
</feature>
<accession>A0A9Q8WPP4</accession>
<evidence type="ECO:0000259" key="9">
    <source>
        <dbReference type="Pfam" id="PF01773"/>
    </source>
</evidence>
<evidence type="ECO:0000256" key="5">
    <source>
        <dbReference type="ARBA" id="ARBA00022989"/>
    </source>
</evidence>
<dbReference type="InterPro" id="IPR002668">
    <property type="entry name" value="CNT_N_dom"/>
</dbReference>
<keyword evidence="4 8" id="KW-0812">Transmembrane</keyword>
<protein>
    <submittedName>
        <fullName evidence="12">NupC family nucleoside transporter</fullName>
    </submittedName>
</protein>